<dbReference type="Proteomes" id="UP000248329">
    <property type="component" value="Unassembled WGS sequence"/>
</dbReference>
<sequence>MDFIKETSLFLQKDIKLFRDKPIYYLLDDYSLPTVSEQLQRTLNDFILFPTEGAEHFYKLSTESIITFYPYNSKDKLMVENREYVVVDIGSYFLHSDSSVIEIFLSEVINNRLKNSEEIDAKYHDIQLILGENPYKSYNKLARELRAGGRVQYYGWETVVDLCSGDVANILELVKRMFEAVGPENFSDPEGVEMPIAYHKSDNLKTTHIQDKAIREAGNEFLQQIGAIPVEDCGPQLKKIVEAFGRIAHWYLLNKNSKNLESKPPQQAFRIEMQEPPDLDETSKKIYDNLIKYGIFLRDIRGKSQRGNVVDRLYLRRLLIPTFKLTPSKRDSVRMDKEEILLLLKEPERCKDAPTIKKMAKKAKSLLDKNQERLFDE</sequence>
<gene>
    <name evidence="1" type="ORF">C4B59_06870</name>
</gene>
<dbReference type="EMBL" id="PQXF01000010">
    <property type="protein sequence ID" value="PXF60885.1"/>
    <property type="molecule type" value="Genomic_DNA"/>
</dbReference>
<name>A0AC61L3R3_9EURY</name>
<accession>A0AC61L3R3</accession>
<reference evidence="1" key="1">
    <citation type="submission" date="2018-01" db="EMBL/GenBank/DDBJ databases">
        <authorList>
            <person name="Krukenberg V."/>
        </authorList>
    </citation>
    <scope>NUCLEOTIDE SEQUENCE</scope>
    <source>
        <strain evidence="1">E20ANME2</strain>
    </source>
</reference>
<evidence type="ECO:0000313" key="2">
    <source>
        <dbReference type="Proteomes" id="UP000248329"/>
    </source>
</evidence>
<protein>
    <submittedName>
        <fullName evidence="1">Uncharacterized protein</fullName>
    </submittedName>
</protein>
<proteinExistence type="predicted"/>
<organism evidence="1 2">
    <name type="scientific">Candidatus Methanogaster sp</name>
    <dbReference type="NCBI Taxonomy" id="3386292"/>
    <lineage>
        <taxon>Archaea</taxon>
        <taxon>Methanobacteriati</taxon>
        <taxon>Methanobacteriota</taxon>
        <taxon>Stenosarchaea group</taxon>
        <taxon>Methanomicrobia</taxon>
        <taxon>Methanosarcinales</taxon>
        <taxon>ANME-2 cluster</taxon>
        <taxon>Candidatus Methanogasteraceae</taxon>
        <taxon>Candidatus Methanogaster</taxon>
    </lineage>
</organism>
<evidence type="ECO:0000313" key="1">
    <source>
        <dbReference type="EMBL" id="PXF60885.1"/>
    </source>
</evidence>
<comment type="caution">
    <text evidence="1">The sequence shown here is derived from an EMBL/GenBank/DDBJ whole genome shotgun (WGS) entry which is preliminary data.</text>
</comment>